<dbReference type="InterPro" id="IPR051017">
    <property type="entry name" value="Aldolase-II_Adducin_sf"/>
</dbReference>
<dbReference type="Proteomes" id="UP001500655">
    <property type="component" value="Unassembled WGS sequence"/>
</dbReference>
<dbReference type="SMART" id="SM01007">
    <property type="entry name" value="Aldolase_II"/>
    <property type="match status" value="1"/>
</dbReference>
<dbReference type="SUPFAM" id="SSF53639">
    <property type="entry name" value="AraD/HMP-PK domain-like"/>
    <property type="match status" value="1"/>
</dbReference>
<organism evidence="3 4">
    <name type="scientific">Luedemannella helvata</name>
    <dbReference type="NCBI Taxonomy" id="349315"/>
    <lineage>
        <taxon>Bacteria</taxon>
        <taxon>Bacillati</taxon>
        <taxon>Actinomycetota</taxon>
        <taxon>Actinomycetes</taxon>
        <taxon>Micromonosporales</taxon>
        <taxon>Micromonosporaceae</taxon>
        <taxon>Luedemannella</taxon>
    </lineage>
</organism>
<feature type="domain" description="Class II aldolase/adducin N-terminal" evidence="2">
    <location>
        <begin position="19"/>
        <end position="199"/>
    </location>
</feature>
<dbReference type="Gene3D" id="3.40.225.10">
    <property type="entry name" value="Class II aldolase/adducin N-terminal domain"/>
    <property type="match status" value="1"/>
</dbReference>
<dbReference type="PANTHER" id="PTHR10672">
    <property type="entry name" value="ADDUCIN"/>
    <property type="match status" value="1"/>
</dbReference>
<evidence type="ECO:0000259" key="2">
    <source>
        <dbReference type="SMART" id="SM01007"/>
    </source>
</evidence>
<dbReference type="InterPro" id="IPR001303">
    <property type="entry name" value="Aldolase_II/adducin_N"/>
</dbReference>
<evidence type="ECO:0000313" key="3">
    <source>
        <dbReference type="EMBL" id="GAA1767042.1"/>
    </source>
</evidence>
<sequence length="248" mass="27417">MSTSRPRRTPDEERLHRRQRLAATLRIFADRGFDEGSGGHVTARDPIRTDHFWVNPFGVHFGHVRVSDLLLVDHEGAVVSGAGTVNPAGYAIHSQVHARHPDVVAVAHTHSLYGRAWAALGRPLDPITQDACAFFERHEVFEEYTGVVLDTDEGKRIADRLTGNIALVLRNHGLLTIGASVEETAWWFASMDRSCQVQLLAEAAGRPRLIDADAARSARGTIGTPAIARLNFRPLYADIVRRQPDLLD</sequence>
<dbReference type="NCBIfam" id="NF004855">
    <property type="entry name" value="PRK06208.1"/>
    <property type="match status" value="1"/>
</dbReference>
<evidence type="ECO:0000313" key="4">
    <source>
        <dbReference type="Proteomes" id="UP001500655"/>
    </source>
</evidence>
<dbReference type="Pfam" id="PF00596">
    <property type="entry name" value="Aldolase_II"/>
    <property type="match status" value="1"/>
</dbReference>
<proteinExistence type="inferred from homology"/>
<protein>
    <submittedName>
        <fullName evidence="3">Class II aldolase/adducin family protein</fullName>
    </submittedName>
</protein>
<comment type="caution">
    <text evidence="3">The sequence shown here is derived from an EMBL/GenBank/DDBJ whole genome shotgun (WGS) entry which is preliminary data.</text>
</comment>
<gene>
    <name evidence="3" type="ORF">GCM10009681_42650</name>
</gene>
<dbReference type="EMBL" id="BAAALS010000023">
    <property type="protein sequence ID" value="GAA1767042.1"/>
    <property type="molecule type" value="Genomic_DNA"/>
</dbReference>
<accession>A0ABN2KY98</accession>
<dbReference type="PANTHER" id="PTHR10672:SF3">
    <property type="entry name" value="PROTEIN HU-LI TAI SHAO"/>
    <property type="match status" value="1"/>
</dbReference>
<dbReference type="RefSeq" id="WP_344084834.1">
    <property type="nucleotide sequence ID" value="NZ_BAAALS010000023.1"/>
</dbReference>
<comment type="similarity">
    <text evidence="1">Belongs to the aldolase class II family.</text>
</comment>
<keyword evidence="4" id="KW-1185">Reference proteome</keyword>
<reference evidence="3 4" key="1">
    <citation type="journal article" date="2019" name="Int. J. Syst. Evol. Microbiol.">
        <title>The Global Catalogue of Microorganisms (GCM) 10K type strain sequencing project: providing services to taxonomists for standard genome sequencing and annotation.</title>
        <authorList>
            <consortium name="The Broad Institute Genomics Platform"/>
            <consortium name="The Broad Institute Genome Sequencing Center for Infectious Disease"/>
            <person name="Wu L."/>
            <person name="Ma J."/>
        </authorList>
    </citation>
    <scope>NUCLEOTIDE SEQUENCE [LARGE SCALE GENOMIC DNA]</scope>
    <source>
        <strain evidence="3 4">JCM 13249</strain>
    </source>
</reference>
<evidence type="ECO:0000256" key="1">
    <source>
        <dbReference type="ARBA" id="ARBA00037961"/>
    </source>
</evidence>
<name>A0ABN2KY98_9ACTN</name>
<dbReference type="InterPro" id="IPR036409">
    <property type="entry name" value="Aldolase_II/adducin_N_sf"/>
</dbReference>